<dbReference type="Ensembl" id="ENSPSMT00000028241.1">
    <property type="protein sequence ID" value="ENSPSMP00000024343.1"/>
    <property type="gene ID" value="ENSPSMG00000017171.1"/>
</dbReference>
<proteinExistence type="inferred from homology"/>
<dbReference type="Proteomes" id="UP000694414">
    <property type="component" value="Unplaced"/>
</dbReference>
<evidence type="ECO:0000313" key="3">
    <source>
        <dbReference type="Ensembl" id="ENSPSMP00000024343.1"/>
    </source>
</evidence>
<evidence type="ECO:0000256" key="1">
    <source>
        <dbReference type="ARBA" id="ARBA00007753"/>
    </source>
</evidence>
<protein>
    <submittedName>
        <fullName evidence="3">Family with sequence similarity 228 member A</fullName>
    </submittedName>
</protein>
<dbReference type="PANTHER" id="PTHR28584">
    <property type="entry name" value="FAMILY WITH SEQUENCE SIMILARITY 228 MEMBER A"/>
    <property type="match status" value="1"/>
</dbReference>
<evidence type="ECO:0000256" key="2">
    <source>
        <dbReference type="SAM" id="MobiDB-lite"/>
    </source>
</evidence>
<reference evidence="3" key="1">
    <citation type="submission" date="2025-08" db="UniProtKB">
        <authorList>
            <consortium name="Ensembl"/>
        </authorList>
    </citation>
    <scope>IDENTIFICATION</scope>
</reference>
<sequence length="218" mass="25090">MAATKTANSEGHFGPEKLKEWPEPESVSLMEVLARKNIDEAVHAILFRENYVVKVTVSPLSDPLFQRQQEVDEEKRASLQYETGKRCSTKELKEIEKARLPARLPQFSFTLHSEIPREWHKASVRPRSKTPSKCSPEKLICAEKNQKRKEKERKTTDLSQAAFERQFHSSKLSPDKGDGKKVWWAEAWGQGWGAQLYNTYPHNSYCLLPSCCEPELCE</sequence>
<dbReference type="PANTHER" id="PTHR28584:SF2">
    <property type="entry name" value="PROTEIN FAM228A"/>
    <property type="match status" value="1"/>
</dbReference>
<keyword evidence="4" id="KW-1185">Reference proteome</keyword>
<dbReference type="AlphaFoldDB" id="A0A8C8ZWC5"/>
<name>A0A8C8ZWC5_PROSS</name>
<feature type="compositionally biased region" description="Basic and acidic residues" evidence="2">
    <location>
        <begin position="13"/>
        <end position="22"/>
    </location>
</feature>
<evidence type="ECO:0000313" key="4">
    <source>
        <dbReference type="Proteomes" id="UP000694414"/>
    </source>
</evidence>
<organism evidence="3 4">
    <name type="scientific">Prolemur simus</name>
    <name type="common">Greater bamboo lemur</name>
    <name type="synonym">Hapalemur simus</name>
    <dbReference type="NCBI Taxonomy" id="1328070"/>
    <lineage>
        <taxon>Eukaryota</taxon>
        <taxon>Metazoa</taxon>
        <taxon>Chordata</taxon>
        <taxon>Craniata</taxon>
        <taxon>Vertebrata</taxon>
        <taxon>Euteleostomi</taxon>
        <taxon>Mammalia</taxon>
        <taxon>Eutheria</taxon>
        <taxon>Euarchontoglires</taxon>
        <taxon>Primates</taxon>
        <taxon>Strepsirrhini</taxon>
        <taxon>Lemuriformes</taxon>
        <taxon>Lemuridae</taxon>
        <taxon>Prolemur</taxon>
    </lineage>
</organism>
<comment type="similarity">
    <text evidence="1">Belongs to the FAM228 family.</text>
</comment>
<gene>
    <name evidence="3" type="primary">FAM228A</name>
</gene>
<reference evidence="3" key="2">
    <citation type="submission" date="2025-09" db="UniProtKB">
        <authorList>
            <consortium name="Ensembl"/>
        </authorList>
    </citation>
    <scope>IDENTIFICATION</scope>
</reference>
<accession>A0A8C8ZWC5</accession>
<dbReference type="GeneTree" id="ENSGT00530000064185"/>
<feature type="region of interest" description="Disordered" evidence="2">
    <location>
        <begin position="1"/>
        <end position="23"/>
    </location>
</feature>
<dbReference type="InterPro" id="IPR040046">
    <property type="entry name" value="FAM228"/>
</dbReference>